<evidence type="ECO:0000313" key="1">
    <source>
        <dbReference type="EMBL" id="RKF22346.1"/>
    </source>
</evidence>
<comment type="caution">
    <text evidence="1">The sequence shown here is derived from an EMBL/GenBank/DDBJ whole genome shotgun (WGS) entry which is preliminary data.</text>
</comment>
<reference evidence="1 2" key="1">
    <citation type="submission" date="2018-09" db="EMBL/GenBank/DDBJ databases">
        <title>Altererythrobacter spongiae sp. nov., isolated from a marine sponge.</title>
        <authorList>
            <person name="Zhuang L."/>
            <person name="Luo L."/>
        </authorList>
    </citation>
    <scope>NUCLEOTIDE SEQUENCE [LARGE SCALE GENOMIC DNA]</scope>
    <source>
        <strain evidence="1 2">HN-Y73</strain>
    </source>
</reference>
<gene>
    <name evidence="1" type="ORF">D6851_03675</name>
</gene>
<accession>A0A420ENY2</accession>
<name>A0A420ENY2_9SPHN</name>
<dbReference type="Proteomes" id="UP000284395">
    <property type="component" value="Unassembled WGS sequence"/>
</dbReference>
<dbReference type="EMBL" id="RAPF01000002">
    <property type="protein sequence ID" value="RKF22346.1"/>
    <property type="molecule type" value="Genomic_DNA"/>
</dbReference>
<dbReference type="RefSeq" id="WP_120323545.1">
    <property type="nucleotide sequence ID" value="NZ_RAPF01000002.1"/>
</dbReference>
<keyword evidence="2" id="KW-1185">Reference proteome</keyword>
<dbReference type="OrthoDB" id="7510954at2"/>
<proteinExistence type="predicted"/>
<organism evidence="1 2">
    <name type="scientific">Altericroceibacterium spongiae</name>
    <dbReference type="NCBI Taxonomy" id="2320269"/>
    <lineage>
        <taxon>Bacteria</taxon>
        <taxon>Pseudomonadati</taxon>
        <taxon>Pseudomonadota</taxon>
        <taxon>Alphaproteobacteria</taxon>
        <taxon>Sphingomonadales</taxon>
        <taxon>Erythrobacteraceae</taxon>
        <taxon>Altericroceibacterium</taxon>
    </lineage>
</organism>
<dbReference type="AlphaFoldDB" id="A0A420ENY2"/>
<protein>
    <submittedName>
        <fullName evidence="1">Uncharacterized protein</fullName>
    </submittedName>
</protein>
<sequence>MRISDIDTANPEALAPVLLAAMQRLGQLGRNGALALAAVLDDGDAEFDEAAEWIADLAAGKLKD</sequence>
<evidence type="ECO:0000313" key="2">
    <source>
        <dbReference type="Proteomes" id="UP000284395"/>
    </source>
</evidence>